<organism evidence="3 4">
    <name type="scientific">Larinioides sclopetarius</name>
    <dbReference type="NCBI Taxonomy" id="280406"/>
    <lineage>
        <taxon>Eukaryota</taxon>
        <taxon>Metazoa</taxon>
        <taxon>Ecdysozoa</taxon>
        <taxon>Arthropoda</taxon>
        <taxon>Chelicerata</taxon>
        <taxon>Arachnida</taxon>
        <taxon>Araneae</taxon>
        <taxon>Araneomorphae</taxon>
        <taxon>Entelegynae</taxon>
        <taxon>Araneoidea</taxon>
        <taxon>Araneidae</taxon>
        <taxon>Larinioides</taxon>
    </lineage>
</organism>
<dbReference type="Proteomes" id="UP001497382">
    <property type="component" value="Unassembled WGS sequence"/>
</dbReference>
<dbReference type="PROSITE" id="PS50278">
    <property type="entry name" value="PDGF_2"/>
    <property type="match status" value="1"/>
</dbReference>
<feature type="chain" id="PRO_5043673814" description="Platelet-derived growth factor (PDGF) family profile domain-containing protein" evidence="1">
    <location>
        <begin position="25"/>
        <end position="283"/>
    </location>
</feature>
<dbReference type="GO" id="GO:0016020">
    <property type="term" value="C:membrane"/>
    <property type="evidence" value="ECO:0007669"/>
    <property type="project" value="InterPro"/>
</dbReference>
<dbReference type="SUPFAM" id="SSF57501">
    <property type="entry name" value="Cystine-knot cytokines"/>
    <property type="match status" value="1"/>
</dbReference>
<feature type="domain" description="Platelet-derived growth factor (PDGF) family profile" evidence="2">
    <location>
        <begin position="121"/>
        <end position="193"/>
    </location>
</feature>
<gene>
    <name evidence="3" type="ORF">LARSCL_LOCUS2771</name>
</gene>
<dbReference type="InterPro" id="IPR000072">
    <property type="entry name" value="PDGF/VEGF_dom"/>
</dbReference>
<dbReference type="GO" id="GO:0008083">
    <property type="term" value="F:growth factor activity"/>
    <property type="evidence" value="ECO:0007669"/>
    <property type="project" value="InterPro"/>
</dbReference>
<accession>A0AAV1Z2R6</accession>
<evidence type="ECO:0000313" key="4">
    <source>
        <dbReference type="Proteomes" id="UP001497382"/>
    </source>
</evidence>
<dbReference type="InterPro" id="IPR029034">
    <property type="entry name" value="Cystine-knot_cytokine"/>
</dbReference>
<dbReference type="AlphaFoldDB" id="A0AAV1Z2R6"/>
<sequence>MLELLMLLPLLMVGLLNMTFQVSVDEVTDVRRDVYFNYRKYDDDQYLKVQDKVHEFYARMLDESENEIMDDKYMNSSNRRVSPSNPTTDVFQGKQCKMKEIQLMHKRCSCRRPRKRCVKIETTRSNAVSVMPECVILDRCEGMCSPLMTCDPKSVEKVHVPVIYLNLVLTDKGPDLVPECSTAEVERHLKCGCACAIKKEDCTEKQVYDPAKCRCECKNVDEKEKCHQLQNHWDPANCQCMCPPEISQLCSTGFYFHHELCRCVPVSESYPESGMRRRRRPPV</sequence>
<proteinExistence type="predicted"/>
<keyword evidence="4" id="KW-1185">Reference proteome</keyword>
<evidence type="ECO:0000313" key="3">
    <source>
        <dbReference type="EMBL" id="CAL1265832.1"/>
    </source>
</evidence>
<name>A0AAV1Z2R6_9ARAC</name>
<protein>
    <recommendedName>
        <fullName evidence="2">Platelet-derived growth factor (PDGF) family profile domain-containing protein</fullName>
    </recommendedName>
</protein>
<dbReference type="EMBL" id="CAXIEN010000019">
    <property type="protein sequence ID" value="CAL1265832.1"/>
    <property type="molecule type" value="Genomic_DNA"/>
</dbReference>
<feature type="signal peptide" evidence="1">
    <location>
        <begin position="1"/>
        <end position="24"/>
    </location>
</feature>
<reference evidence="3 4" key="1">
    <citation type="submission" date="2024-04" db="EMBL/GenBank/DDBJ databases">
        <authorList>
            <person name="Rising A."/>
            <person name="Reimegard J."/>
            <person name="Sonavane S."/>
            <person name="Akerstrom W."/>
            <person name="Nylinder S."/>
            <person name="Hedman E."/>
            <person name="Kallberg Y."/>
        </authorList>
    </citation>
    <scope>NUCLEOTIDE SEQUENCE [LARGE SCALE GENOMIC DNA]</scope>
</reference>
<dbReference type="Gene3D" id="2.10.90.10">
    <property type="entry name" value="Cystine-knot cytokines"/>
    <property type="match status" value="1"/>
</dbReference>
<evidence type="ECO:0000256" key="1">
    <source>
        <dbReference type="SAM" id="SignalP"/>
    </source>
</evidence>
<comment type="caution">
    <text evidence="3">The sequence shown here is derived from an EMBL/GenBank/DDBJ whole genome shotgun (WGS) entry which is preliminary data.</text>
</comment>
<evidence type="ECO:0000259" key="2">
    <source>
        <dbReference type="PROSITE" id="PS50278"/>
    </source>
</evidence>
<keyword evidence="1" id="KW-0732">Signal</keyword>